<dbReference type="AlphaFoldDB" id="M1PT13"/>
<keyword evidence="3" id="KW-1185">Reference proteome</keyword>
<sequence>MELLAPAGNRENFLAAMDAGADAVYVGAPALNARNLARDLRLEEIFSMVQYCHSNEKKIYLAANSLVREQDLPQAVETLAMLEAMGTDGLIVQDIGLVRMIREHFPDIPLHASTLLSANNSESLAGFKTMGFERVVLARELTLKEIQLLCQKSDIEIEVFVHGAMCFSYSGLCLFSSFLGGKSGLRGKCVQPCRRHYSWNAQRGGQNSSRSKKNQRAQQDSAKGKPGGKGQYLFSMNDLSALEAVPDLRAAGVASLKIEGRLRSAHYVSHIVRAYRLVMDATEERLPAAIKEATLLSNRAMGRKTSSGYFFSPQPIDAITPHHSGSTGDYLGRLGNVKPYENRLYGKLALKEELAAGDRLRLHAEPSGERLAFSLKELRLGNDSVEIAEAGDKVQLLLPEWQYYEQSNKIDVYRVDVRKVSFSPDVLPDIQRCATELAQISDKNSGRIREILREVASPLHDEEIPEIITPRKYVGKKGIKPTRKMKLPLDVWLRVDEAKILFNPLPFVPDRYLLPVTKSNLSQTGQLKRYLGRRVRDLTWCLPPVLFEGELQRLKKQIQLLIRSGFRSFQLGHITQFTFFQNEERVYLSSDFTVSLLNSQAVTLVEEGGLEAAQLSIESDQKILIELIARYRRYQSEMKLGLTVYGAPALFTARLDPEHFQYNKTLSSPKNEEFTIIKKENVTATVPVRPFSLLPYLFELKSAGLDYAVIDLSNMQINKKEMEELAERLKGTGKYSKLPTFNYLGTLE</sequence>
<dbReference type="InterPro" id="IPR051454">
    <property type="entry name" value="RNA/ubiquinone_mod_enzymes"/>
</dbReference>
<accession>M1PT13</accession>
<name>M1PT13_DESSD</name>
<dbReference type="PATRIC" id="fig|1167006.5.peg.3156"/>
<reference evidence="3" key="1">
    <citation type="journal article" date="2013" name="Stand. Genomic Sci.">
        <title>Complete genome sequence of Desulfocapsa sulfexigens, a marine deltaproteobacterium specialized in disproportionating inorganic sulfur compounds.</title>
        <authorList>
            <person name="Finster K.W."/>
            <person name="Kjeldsen K.U."/>
            <person name="Kube M."/>
            <person name="Reinhardt R."/>
            <person name="Mussmann M."/>
            <person name="Amann R."/>
            <person name="Schreiber L."/>
        </authorList>
    </citation>
    <scope>NUCLEOTIDE SEQUENCE [LARGE SCALE GENOMIC DNA]</scope>
    <source>
        <strain evidence="3">DSM 10523 / SB164P1</strain>
    </source>
</reference>
<feature type="compositionally biased region" description="Polar residues" evidence="1">
    <location>
        <begin position="200"/>
        <end position="209"/>
    </location>
</feature>
<dbReference type="Proteomes" id="UP000011721">
    <property type="component" value="Chromosome"/>
</dbReference>
<dbReference type="InterPro" id="IPR001539">
    <property type="entry name" value="Peptidase_U32"/>
</dbReference>
<keyword evidence="2" id="KW-0378">Hydrolase</keyword>
<protein>
    <submittedName>
        <fullName evidence="2">Collagenase-like protease</fullName>
    </submittedName>
</protein>
<dbReference type="PANTHER" id="PTHR30217:SF10">
    <property type="entry name" value="23S RRNA 5-HYDROXYCYTIDINE C2501 SYNTHASE"/>
    <property type="match status" value="1"/>
</dbReference>
<evidence type="ECO:0000256" key="1">
    <source>
        <dbReference type="SAM" id="MobiDB-lite"/>
    </source>
</evidence>
<evidence type="ECO:0000313" key="2">
    <source>
        <dbReference type="EMBL" id="AGF79451.1"/>
    </source>
</evidence>
<dbReference type="GO" id="GO:0008233">
    <property type="term" value="F:peptidase activity"/>
    <property type="evidence" value="ECO:0007669"/>
    <property type="project" value="UniProtKB-KW"/>
</dbReference>
<dbReference type="STRING" id="1167006.UWK_02921"/>
<evidence type="ECO:0000313" key="3">
    <source>
        <dbReference type="Proteomes" id="UP000011721"/>
    </source>
</evidence>
<dbReference type="KEGG" id="dsf:UWK_02921"/>
<dbReference type="PANTHER" id="PTHR30217">
    <property type="entry name" value="PEPTIDASE U32 FAMILY"/>
    <property type="match status" value="1"/>
</dbReference>
<gene>
    <name evidence="2" type="ordered locus">UWK_02921</name>
</gene>
<dbReference type="HOGENOM" id="CLU_011540_4_1_7"/>
<dbReference type="eggNOG" id="COG0826">
    <property type="taxonomic scope" value="Bacteria"/>
</dbReference>
<keyword evidence="2" id="KW-0645">Protease</keyword>
<dbReference type="OrthoDB" id="9807498at2"/>
<dbReference type="GO" id="GO:0006508">
    <property type="term" value="P:proteolysis"/>
    <property type="evidence" value="ECO:0007669"/>
    <property type="project" value="UniProtKB-KW"/>
</dbReference>
<dbReference type="Pfam" id="PF01136">
    <property type="entry name" value="Peptidase_U32"/>
    <property type="match status" value="1"/>
</dbReference>
<organism evidence="2 3">
    <name type="scientific">Desulfocapsa sulfexigens (strain DSM 10523 / SB164P1)</name>
    <dbReference type="NCBI Taxonomy" id="1167006"/>
    <lineage>
        <taxon>Bacteria</taxon>
        <taxon>Pseudomonadati</taxon>
        <taxon>Thermodesulfobacteriota</taxon>
        <taxon>Desulfobulbia</taxon>
        <taxon>Desulfobulbales</taxon>
        <taxon>Desulfocapsaceae</taxon>
        <taxon>Desulfocapsa</taxon>
    </lineage>
</organism>
<dbReference type="RefSeq" id="WP_015405137.1">
    <property type="nucleotide sequence ID" value="NC_020304.1"/>
</dbReference>
<dbReference type="EMBL" id="CP003985">
    <property type="protein sequence ID" value="AGF79451.1"/>
    <property type="molecule type" value="Genomic_DNA"/>
</dbReference>
<feature type="region of interest" description="Disordered" evidence="1">
    <location>
        <begin position="200"/>
        <end position="229"/>
    </location>
</feature>
<proteinExistence type="predicted"/>